<gene>
    <name evidence="1" type="ORF">SAMN05421548_10717</name>
</gene>
<sequence>MPHHSPVFDRAPCAAKRGMGLRLTVAGREGIDALRIPASNERARQFIRRALCSRRYARTTTAQKSVVIENNTVRGAPIVR</sequence>
<dbReference type="AlphaFoldDB" id="A0A1G6LR99"/>
<dbReference type="Proteomes" id="UP000198908">
    <property type="component" value="Unassembled WGS sequence"/>
</dbReference>
<dbReference type="STRING" id="416944.SAMN05421548_10717"/>
<accession>A0A1G6LR99</accession>
<organism evidence="1 2">
    <name type="scientific">Paraburkholderia lycopersici</name>
    <dbReference type="NCBI Taxonomy" id="416944"/>
    <lineage>
        <taxon>Bacteria</taxon>
        <taxon>Pseudomonadati</taxon>
        <taxon>Pseudomonadota</taxon>
        <taxon>Betaproteobacteria</taxon>
        <taxon>Burkholderiales</taxon>
        <taxon>Burkholderiaceae</taxon>
        <taxon>Paraburkholderia</taxon>
    </lineage>
</organism>
<protein>
    <submittedName>
        <fullName evidence="1">Uncharacterized protein</fullName>
    </submittedName>
</protein>
<name>A0A1G6LR99_9BURK</name>
<reference evidence="2" key="1">
    <citation type="submission" date="2016-09" db="EMBL/GenBank/DDBJ databases">
        <authorList>
            <person name="Varghese N."/>
            <person name="Submissions S."/>
        </authorList>
    </citation>
    <scope>NUCLEOTIDE SEQUENCE [LARGE SCALE GENOMIC DNA]</scope>
    <source>
        <strain evidence="2">TNe-862</strain>
    </source>
</reference>
<evidence type="ECO:0000313" key="2">
    <source>
        <dbReference type="Proteomes" id="UP000198908"/>
    </source>
</evidence>
<dbReference type="EMBL" id="FMYQ01000007">
    <property type="protein sequence ID" value="SDC45782.1"/>
    <property type="molecule type" value="Genomic_DNA"/>
</dbReference>
<proteinExistence type="predicted"/>
<keyword evidence="2" id="KW-1185">Reference proteome</keyword>
<evidence type="ECO:0000313" key="1">
    <source>
        <dbReference type="EMBL" id="SDC45782.1"/>
    </source>
</evidence>